<sequence>MRRARSRHGIRLRWSLRDIKAKRTKLMPLSPNDLSTLTELGLVELQDDAPMLTDAGHRLLDQ</sequence>
<keyword evidence="1" id="KW-0614">Plasmid</keyword>
<name>A0A8T5VKF4_9BRAD</name>
<reference evidence="1" key="1">
    <citation type="journal article" date="2017" name="Syst. Appl. Microbiol.">
        <title>Soybeans inoculated with root zone soils of Canadian native legumes harbour diverse and novel Bradyrhizobium spp. that possess agricultural potential.</title>
        <authorList>
            <person name="Bromfield E.S.P."/>
            <person name="Cloutier S."/>
            <person name="Tambong J.T."/>
            <person name="Tran Thi T.V."/>
        </authorList>
    </citation>
    <scope>NUCLEOTIDE SEQUENCE</scope>
    <source>
        <strain evidence="1">1S5</strain>
    </source>
</reference>
<geneLocation type="plasmid" evidence="1 2">
    <name>pBb1S5a</name>
</geneLocation>
<accession>A0A8T5VKF4</accession>
<reference evidence="1" key="2">
    <citation type="submission" date="2022-04" db="EMBL/GenBank/DDBJ databases">
        <authorList>
            <person name="Bromfield E.S.P."/>
            <person name="Cloutier S."/>
        </authorList>
    </citation>
    <scope>NUCLEOTIDE SEQUENCE</scope>
    <source>
        <strain evidence="1">1S5</strain>
        <plasmid evidence="1">pBb1S5a</plasmid>
    </source>
</reference>
<gene>
    <name evidence="1" type="ORF">HAP41_0000048700</name>
</gene>
<protein>
    <submittedName>
        <fullName evidence="1">Uncharacterized protein</fullName>
    </submittedName>
</protein>
<evidence type="ECO:0000313" key="1">
    <source>
        <dbReference type="EMBL" id="UPT92334.1"/>
    </source>
</evidence>
<dbReference type="Proteomes" id="UP000551709">
    <property type="component" value="Plasmid pBb1S5a"/>
</dbReference>
<dbReference type="EMBL" id="CP096256">
    <property type="protein sequence ID" value="UPT92334.1"/>
    <property type="molecule type" value="Genomic_DNA"/>
</dbReference>
<dbReference type="AlphaFoldDB" id="A0A8T5VKF4"/>
<proteinExistence type="predicted"/>
<evidence type="ECO:0000313" key="2">
    <source>
        <dbReference type="Proteomes" id="UP000551709"/>
    </source>
</evidence>
<organism evidence="1 2">
    <name type="scientific">Bradyrhizobium barranii subsp. apii</name>
    <dbReference type="NCBI Taxonomy" id="2819348"/>
    <lineage>
        <taxon>Bacteria</taxon>
        <taxon>Pseudomonadati</taxon>
        <taxon>Pseudomonadota</taxon>
        <taxon>Alphaproteobacteria</taxon>
        <taxon>Hyphomicrobiales</taxon>
        <taxon>Nitrobacteraceae</taxon>
        <taxon>Bradyrhizobium</taxon>
        <taxon>Bradyrhizobium barranii</taxon>
    </lineage>
</organism>